<organism evidence="1 2">
    <name type="scientific">Rhizophlyctis rosea</name>
    <dbReference type="NCBI Taxonomy" id="64517"/>
    <lineage>
        <taxon>Eukaryota</taxon>
        <taxon>Fungi</taxon>
        <taxon>Fungi incertae sedis</taxon>
        <taxon>Chytridiomycota</taxon>
        <taxon>Chytridiomycota incertae sedis</taxon>
        <taxon>Chytridiomycetes</taxon>
        <taxon>Rhizophlyctidales</taxon>
        <taxon>Rhizophlyctidaceae</taxon>
        <taxon>Rhizophlyctis</taxon>
    </lineage>
</organism>
<dbReference type="Proteomes" id="UP001212841">
    <property type="component" value="Unassembled WGS sequence"/>
</dbReference>
<proteinExistence type="predicted"/>
<dbReference type="EMBL" id="JADGJD010000246">
    <property type="protein sequence ID" value="KAJ3053013.1"/>
    <property type="molecule type" value="Genomic_DNA"/>
</dbReference>
<evidence type="ECO:0000313" key="1">
    <source>
        <dbReference type="EMBL" id="KAJ3053013.1"/>
    </source>
</evidence>
<sequence>MRREVMKAMMPRQPFPDVPCRLTTILGEEEKPVLEVGWERMPSGVFVVVREYREEAASKELGRRAGVTVKIYFRQSMAVEGAPVLVQE</sequence>
<keyword evidence="2" id="KW-1185">Reference proteome</keyword>
<evidence type="ECO:0000313" key="2">
    <source>
        <dbReference type="Proteomes" id="UP001212841"/>
    </source>
</evidence>
<protein>
    <submittedName>
        <fullName evidence="1">Uncharacterized protein</fullName>
    </submittedName>
</protein>
<name>A0AAD5SFD4_9FUNG</name>
<accession>A0AAD5SFD4</accession>
<comment type="caution">
    <text evidence="1">The sequence shown here is derived from an EMBL/GenBank/DDBJ whole genome shotgun (WGS) entry which is preliminary data.</text>
</comment>
<reference evidence="1" key="1">
    <citation type="submission" date="2020-05" db="EMBL/GenBank/DDBJ databases">
        <title>Phylogenomic resolution of chytrid fungi.</title>
        <authorList>
            <person name="Stajich J.E."/>
            <person name="Amses K."/>
            <person name="Simmons R."/>
            <person name="Seto K."/>
            <person name="Myers J."/>
            <person name="Bonds A."/>
            <person name="Quandt C.A."/>
            <person name="Barry K."/>
            <person name="Liu P."/>
            <person name="Grigoriev I."/>
            <person name="Longcore J.E."/>
            <person name="James T.Y."/>
        </authorList>
    </citation>
    <scope>NUCLEOTIDE SEQUENCE</scope>
    <source>
        <strain evidence="1">JEL0318</strain>
    </source>
</reference>
<gene>
    <name evidence="1" type="ORF">HK097_005240</name>
</gene>
<dbReference type="AlphaFoldDB" id="A0AAD5SFD4"/>